<dbReference type="OrthoDB" id="10052321at2759"/>
<reference evidence="2 3" key="1">
    <citation type="submission" date="2014-02" db="EMBL/GenBank/DDBJ databases">
        <title>Transposable element dynamics among asymbiotic and ectomycorrhizal Amanita fungi.</title>
        <authorList>
            <consortium name="DOE Joint Genome Institute"/>
            <person name="Hess J."/>
            <person name="Skrede I."/>
            <person name="Wolfe B."/>
            <person name="LaButti K."/>
            <person name="Ohm R.A."/>
            <person name="Grigoriev I.V."/>
            <person name="Pringle A."/>
        </authorList>
    </citation>
    <scope>NUCLEOTIDE SEQUENCE [LARGE SCALE GENOMIC DNA]</scope>
    <source>
        <strain evidence="2 3">SKay4041</strain>
    </source>
</reference>
<sequence>MLLHLRCATSRVLCHARCSQRTHYATRLATARFYSSLAPEPPSSDDLVSSDTSDSTSDPFLDDAAEESARPESFNEFLRTIGAKYKSASPKNWLGGEIPFPMNPSFLPPAPVSDTLRTRIYKEFMRDPIKHNVRALSQKYHISLKRIDAILRLKGLENAWMKGRQLQTGFQEGMEKLLGVAEDEKIRAVRHSQEKEDWTKYDVHQADLLEQEEDRDAARQRYQRLYWESVPESGGEPIVPAILEQAKQKRMRLSDKASGQGTDHLMPRIKDTEYMKTPREKVQVIKKTGRPTIELVDIGSKFLNADERLKRMAVAERRARVRQGKGAEKEV</sequence>
<dbReference type="GO" id="GO:0032543">
    <property type="term" value="P:mitochondrial translation"/>
    <property type="evidence" value="ECO:0007669"/>
    <property type="project" value="TreeGrafter"/>
</dbReference>
<dbReference type="PANTHER" id="PTHR28158:SF1">
    <property type="entry name" value="SMALL RIBOSOMAL SUBUNIT PROTEIN MS45"/>
    <property type="match status" value="1"/>
</dbReference>
<dbReference type="EMBL" id="KZ301980">
    <property type="protein sequence ID" value="PFH52346.1"/>
    <property type="molecule type" value="Genomic_DNA"/>
</dbReference>
<dbReference type="InterPro" id="IPR021036">
    <property type="entry name" value="Ribosomal_mS45"/>
</dbReference>
<accession>A0A2A9NWX4</accession>
<dbReference type="AlphaFoldDB" id="A0A2A9NWX4"/>
<name>A0A2A9NWX4_9AGAR</name>
<protein>
    <recommendedName>
        <fullName evidence="4">37S ribosomal protein S35, mitochondrial</fullName>
    </recommendedName>
</protein>
<evidence type="ECO:0000313" key="3">
    <source>
        <dbReference type="Proteomes" id="UP000242287"/>
    </source>
</evidence>
<feature type="compositionally biased region" description="Low complexity" evidence="1">
    <location>
        <begin position="44"/>
        <end position="59"/>
    </location>
</feature>
<dbReference type="GO" id="GO:0003735">
    <property type="term" value="F:structural constituent of ribosome"/>
    <property type="evidence" value="ECO:0007669"/>
    <property type="project" value="TreeGrafter"/>
</dbReference>
<dbReference type="GO" id="GO:0005763">
    <property type="term" value="C:mitochondrial small ribosomal subunit"/>
    <property type="evidence" value="ECO:0007669"/>
    <property type="project" value="TreeGrafter"/>
</dbReference>
<dbReference type="Pfam" id="PF12298">
    <property type="entry name" value="Bot1p"/>
    <property type="match status" value="1"/>
</dbReference>
<dbReference type="Proteomes" id="UP000242287">
    <property type="component" value="Unassembled WGS sequence"/>
</dbReference>
<dbReference type="PANTHER" id="PTHR28158">
    <property type="entry name" value="37S RIBOSOMAL PROTEIN S35, MITOCHONDRIAL"/>
    <property type="match status" value="1"/>
</dbReference>
<evidence type="ECO:0000256" key="1">
    <source>
        <dbReference type="SAM" id="MobiDB-lite"/>
    </source>
</evidence>
<gene>
    <name evidence="2" type="ORF">AMATHDRAFT_140294</name>
</gene>
<evidence type="ECO:0000313" key="2">
    <source>
        <dbReference type="EMBL" id="PFH52346.1"/>
    </source>
</evidence>
<evidence type="ECO:0008006" key="4">
    <source>
        <dbReference type="Google" id="ProtNLM"/>
    </source>
</evidence>
<keyword evidence="3" id="KW-1185">Reference proteome</keyword>
<feature type="region of interest" description="Disordered" evidence="1">
    <location>
        <begin position="37"/>
        <end position="69"/>
    </location>
</feature>
<organism evidence="2 3">
    <name type="scientific">Amanita thiersii Skay4041</name>
    <dbReference type="NCBI Taxonomy" id="703135"/>
    <lineage>
        <taxon>Eukaryota</taxon>
        <taxon>Fungi</taxon>
        <taxon>Dikarya</taxon>
        <taxon>Basidiomycota</taxon>
        <taxon>Agaricomycotina</taxon>
        <taxon>Agaricomycetes</taxon>
        <taxon>Agaricomycetidae</taxon>
        <taxon>Agaricales</taxon>
        <taxon>Pluteineae</taxon>
        <taxon>Amanitaceae</taxon>
        <taxon>Amanita</taxon>
    </lineage>
</organism>
<proteinExistence type="predicted"/>